<evidence type="ECO:0000256" key="1">
    <source>
        <dbReference type="ARBA" id="ARBA00004474"/>
    </source>
</evidence>
<evidence type="ECO:0000313" key="6">
    <source>
        <dbReference type="EMBL" id="QCI04882.1"/>
    </source>
</evidence>
<protein>
    <recommendedName>
        <fullName evidence="3">Uncharacterized protein ycf33</fullName>
    </recommendedName>
</protein>
<keyword evidence="5" id="KW-1133">Transmembrane helix</keyword>
<dbReference type="AlphaFoldDB" id="A0A4D6WNR4"/>
<sequence>MYNFWDNIYKFPRFLIATILGFFLTTLKPIFKLLKNKKTSIIIITILTTIIITLYLIIKLMLGLN</sequence>
<dbReference type="PANTHER" id="PTHR36049:SF3">
    <property type="match status" value="1"/>
</dbReference>
<keyword evidence="5" id="KW-0472">Membrane</keyword>
<name>A0A4D6WNR4_9FLOR</name>
<feature type="transmembrane region" description="Helical" evidence="5">
    <location>
        <begin position="41"/>
        <end position="62"/>
    </location>
</feature>
<keyword evidence="5" id="KW-0812">Transmembrane</keyword>
<evidence type="ECO:0000256" key="3">
    <source>
        <dbReference type="ARBA" id="ARBA00021584"/>
    </source>
</evidence>
<dbReference type="InterPro" id="IPR008470">
    <property type="entry name" value="Uncharacterised_Ycf33"/>
</dbReference>
<evidence type="ECO:0000256" key="5">
    <source>
        <dbReference type="SAM" id="Phobius"/>
    </source>
</evidence>
<geneLocation type="plastid" evidence="6"/>
<dbReference type="Pfam" id="PF05421">
    <property type="entry name" value="DUF751"/>
    <property type="match status" value="1"/>
</dbReference>
<evidence type="ECO:0000256" key="2">
    <source>
        <dbReference type="ARBA" id="ARBA00010985"/>
    </source>
</evidence>
<gene>
    <name evidence="6" type="primary">ycf33</name>
</gene>
<dbReference type="GO" id="GO:0009536">
    <property type="term" value="C:plastid"/>
    <property type="evidence" value="ECO:0007669"/>
    <property type="project" value="UniProtKB-SubCell"/>
</dbReference>
<reference evidence="6" key="2">
    <citation type="submission" date="2019-04" db="EMBL/GenBank/DDBJ databases">
        <authorList>
            <person name="Pasella M."/>
        </authorList>
    </citation>
    <scope>NUCLEOTIDE SEQUENCE</scope>
    <source>
        <strain evidence="6">PD2926</strain>
    </source>
</reference>
<comment type="similarity">
    <text evidence="2">Belongs to the ycf33 family.</text>
</comment>
<feature type="transmembrane region" description="Helical" evidence="5">
    <location>
        <begin position="14"/>
        <end position="34"/>
    </location>
</feature>
<keyword evidence="4 6" id="KW-0934">Plastid</keyword>
<proteinExistence type="inferred from homology"/>
<accession>A0A4D6WNR4</accession>
<organism evidence="6">
    <name type="scientific">Bornetia secundiflora</name>
    <dbReference type="NCBI Taxonomy" id="2575637"/>
    <lineage>
        <taxon>Eukaryota</taxon>
        <taxon>Rhodophyta</taxon>
        <taxon>Florideophyceae</taxon>
        <taxon>Rhodymeniophycidae</taxon>
        <taxon>Ceramiales</taxon>
        <taxon>Wrangeliaceae</taxon>
        <taxon>Bornetia</taxon>
    </lineage>
</organism>
<comment type="subcellular location">
    <subcellularLocation>
        <location evidence="1">Plastid</location>
    </subcellularLocation>
</comment>
<dbReference type="EMBL" id="MK814615">
    <property type="protein sequence ID" value="QCI04882.1"/>
    <property type="molecule type" value="Genomic_DNA"/>
</dbReference>
<reference evidence="6" key="1">
    <citation type="journal article" date="2019" name="Mol. Phylogenet. Evol.">
        <title>Morphological evolution and classification of the red algal order Ceramiales inferred using plastid phylogenomics.</title>
        <authorList>
            <person name="Diaz-Tapia P."/>
            <person name="Pasella M.M."/>
            <person name="Verbruggen H."/>
            <person name="Maggs C.A."/>
        </authorList>
    </citation>
    <scope>NUCLEOTIDE SEQUENCE</scope>
    <source>
        <strain evidence="6">PD2926</strain>
    </source>
</reference>
<evidence type="ECO:0000256" key="4">
    <source>
        <dbReference type="ARBA" id="ARBA00022640"/>
    </source>
</evidence>
<dbReference type="PANTHER" id="PTHR36049">
    <property type="entry name" value="TRANSMEMBRANE PROTEIN"/>
    <property type="match status" value="1"/>
</dbReference>